<gene>
    <name evidence="1" type="ORF">L9G74_05330</name>
</gene>
<dbReference type="EMBL" id="JAKOGG010000003">
    <property type="protein sequence ID" value="MCS4555854.1"/>
    <property type="molecule type" value="Genomic_DNA"/>
</dbReference>
<protein>
    <submittedName>
        <fullName evidence="1">Uncharacterized protein</fullName>
    </submittedName>
</protein>
<name>A0ABT2FHN7_9GAMM</name>
<reference evidence="1 2" key="1">
    <citation type="submission" date="2022-02" db="EMBL/GenBank/DDBJ databases">
        <authorList>
            <person name="Zhuang L."/>
        </authorList>
    </citation>
    <scope>NUCLEOTIDE SEQUENCE [LARGE SCALE GENOMIC DNA]</scope>
    <source>
        <strain evidence="1 2">C32</strain>
    </source>
</reference>
<sequence length="94" mass="10406">MASNNTYQPPKQLQQWRNDIPDGELYCLYITDDDQVWLTAGRFAHAAGASSVHVSEFLAGQLNAQVIKCMGHTVFAEVVAYLQQHHTKASSNNG</sequence>
<evidence type="ECO:0000313" key="2">
    <source>
        <dbReference type="Proteomes" id="UP001201549"/>
    </source>
</evidence>
<proteinExistence type="predicted"/>
<comment type="caution">
    <text evidence="1">The sequence shown here is derived from an EMBL/GenBank/DDBJ whole genome shotgun (WGS) entry which is preliminary data.</text>
</comment>
<reference evidence="2" key="2">
    <citation type="submission" date="2023-07" db="EMBL/GenBank/DDBJ databases">
        <title>Shewanella mangrovi sp. nov., an acetaldehyde- degrading bacterium isolated from mangrove sediment.</title>
        <authorList>
            <person name="Liu Y."/>
        </authorList>
    </citation>
    <scope>NUCLEOTIDE SEQUENCE [LARGE SCALE GENOMIC DNA]</scope>
    <source>
        <strain evidence="2">C32</strain>
    </source>
</reference>
<accession>A0ABT2FHN7</accession>
<evidence type="ECO:0000313" key="1">
    <source>
        <dbReference type="EMBL" id="MCS4555854.1"/>
    </source>
</evidence>
<keyword evidence="2" id="KW-1185">Reference proteome</keyword>
<organism evidence="1 2">
    <name type="scientific">Shewanella electrica</name>
    <dbReference type="NCBI Taxonomy" id="515560"/>
    <lineage>
        <taxon>Bacteria</taxon>
        <taxon>Pseudomonadati</taxon>
        <taxon>Pseudomonadota</taxon>
        <taxon>Gammaproteobacteria</taxon>
        <taxon>Alteromonadales</taxon>
        <taxon>Shewanellaceae</taxon>
        <taxon>Shewanella</taxon>
    </lineage>
</organism>
<dbReference type="Proteomes" id="UP001201549">
    <property type="component" value="Unassembled WGS sequence"/>
</dbReference>
<dbReference type="RefSeq" id="WP_238895266.1">
    <property type="nucleotide sequence ID" value="NZ_JAKOGG010000003.1"/>
</dbReference>